<dbReference type="CDD" id="cd24146">
    <property type="entry name" value="nat-AmDH_N_like"/>
    <property type="match status" value="1"/>
</dbReference>
<keyword evidence="6" id="KW-1185">Reference proteome</keyword>
<name>A0ABT9WXT6_9BACI</name>
<evidence type="ECO:0000256" key="2">
    <source>
        <dbReference type="ARBA" id="ARBA00023002"/>
    </source>
</evidence>
<dbReference type="SUPFAM" id="SSF51735">
    <property type="entry name" value="NAD(P)-binding Rossmann-fold domains"/>
    <property type="match status" value="1"/>
</dbReference>
<dbReference type="RefSeq" id="WP_307232353.1">
    <property type="nucleotide sequence ID" value="NZ_JAUSTT010000030.1"/>
</dbReference>
<organism evidence="5 6">
    <name type="scientific">Bacillus chungangensis</name>
    <dbReference type="NCBI Taxonomy" id="587633"/>
    <lineage>
        <taxon>Bacteria</taxon>
        <taxon>Bacillati</taxon>
        <taxon>Bacillota</taxon>
        <taxon>Bacilli</taxon>
        <taxon>Bacillales</taxon>
        <taxon>Bacillaceae</taxon>
        <taxon>Bacillus</taxon>
    </lineage>
</organism>
<dbReference type="InterPro" id="IPR045760">
    <property type="entry name" value="DAP_DH_C"/>
</dbReference>
<dbReference type="Pfam" id="PF19328">
    <property type="entry name" value="DAP_DH_C"/>
    <property type="match status" value="1"/>
</dbReference>
<accession>A0ABT9WXT6</accession>
<dbReference type="Gene3D" id="3.40.50.720">
    <property type="entry name" value="NAD(P)-binding Rossmann-like Domain"/>
    <property type="match status" value="1"/>
</dbReference>
<keyword evidence="2 5" id="KW-0560">Oxidoreductase</keyword>
<dbReference type="EC" id="1.17.1.8" evidence="5"/>
<evidence type="ECO:0000259" key="3">
    <source>
        <dbReference type="Pfam" id="PF01113"/>
    </source>
</evidence>
<evidence type="ECO:0000313" key="5">
    <source>
        <dbReference type="EMBL" id="MDQ0177934.1"/>
    </source>
</evidence>
<protein>
    <submittedName>
        <fullName evidence="5">4-hydroxy-tetrahydrodipicolinate reductase</fullName>
        <ecNumber evidence="5">1.17.1.8</ecNumber>
    </submittedName>
</protein>
<dbReference type="InterPro" id="IPR036291">
    <property type="entry name" value="NAD(P)-bd_dom_sf"/>
</dbReference>
<feature type="domain" description="Dihydrodipicolinate reductase N-terminal" evidence="3">
    <location>
        <begin position="5"/>
        <end position="100"/>
    </location>
</feature>
<keyword evidence="1" id="KW-0521">NADP</keyword>
<sequence>MLEKIRVIQYGCGKMGEVSLRYLYEKGAEIVGAIDSNPEVVGKDIGEVAGLGVKLNIPVRSDAEKVFQETDAHVCLLMTRSLMSETMEAFELAARYGVNVLSTCEEAFYPWNTSPAITNRLDKLAKENNCTLAGTGYQDVYWGNLITTIAGSTHNIERIEGKSSYNVEHYGIALAEVHGAGLSLEEFEEKIAKNDDLPSFMTNANEWMCSQFGWTIKSQGQKLIPMTHDKDLYSETLGKTIPAGHATGMTAVVTTVTQQGPVIVSECIGKVYAEGEVDRNDWIIRGEPETVVNIANPATVELTCATTVNRIPDVINAPAGYYTTEKMPTSRYRTYPLHFYVDKK</sequence>
<evidence type="ECO:0000259" key="4">
    <source>
        <dbReference type="Pfam" id="PF19328"/>
    </source>
</evidence>
<dbReference type="EMBL" id="JAUSTT010000030">
    <property type="protein sequence ID" value="MDQ0177934.1"/>
    <property type="molecule type" value="Genomic_DNA"/>
</dbReference>
<evidence type="ECO:0000256" key="1">
    <source>
        <dbReference type="ARBA" id="ARBA00022857"/>
    </source>
</evidence>
<dbReference type="InterPro" id="IPR000846">
    <property type="entry name" value="DapB_N"/>
</dbReference>
<evidence type="ECO:0000313" key="6">
    <source>
        <dbReference type="Proteomes" id="UP001223586"/>
    </source>
</evidence>
<reference evidence="5 6" key="1">
    <citation type="submission" date="2023-07" db="EMBL/GenBank/DDBJ databases">
        <title>Genomic Encyclopedia of Type Strains, Phase IV (KMG-IV): sequencing the most valuable type-strain genomes for metagenomic binning, comparative biology and taxonomic classification.</title>
        <authorList>
            <person name="Goeker M."/>
        </authorList>
    </citation>
    <scope>NUCLEOTIDE SEQUENCE [LARGE SCALE GENOMIC DNA]</scope>
    <source>
        <strain evidence="5 6">DSM 23837</strain>
    </source>
</reference>
<dbReference type="GO" id="GO:0008839">
    <property type="term" value="F:4-hydroxy-tetrahydrodipicolinate reductase"/>
    <property type="evidence" value="ECO:0007669"/>
    <property type="project" value="UniProtKB-EC"/>
</dbReference>
<dbReference type="Pfam" id="PF01113">
    <property type="entry name" value="DapB_N"/>
    <property type="match status" value="1"/>
</dbReference>
<dbReference type="Proteomes" id="UP001223586">
    <property type="component" value="Unassembled WGS sequence"/>
</dbReference>
<gene>
    <name evidence="5" type="ORF">J2S08_003828</name>
</gene>
<feature type="domain" description="2,4-diaminopentanoate dehydrogenase C-terminal" evidence="4">
    <location>
        <begin position="144"/>
        <end position="330"/>
    </location>
</feature>
<comment type="caution">
    <text evidence="5">The sequence shown here is derived from an EMBL/GenBank/DDBJ whole genome shotgun (WGS) entry which is preliminary data.</text>
</comment>
<proteinExistence type="predicted"/>